<feature type="coiled-coil region" evidence="2">
    <location>
        <begin position="1264"/>
        <end position="1291"/>
    </location>
</feature>
<protein>
    <recommendedName>
        <fullName evidence="4">RCC1-like domain-containing protein</fullName>
    </recommendedName>
</protein>
<feature type="signal peptide" evidence="3">
    <location>
        <begin position="1"/>
        <end position="26"/>
    </location>
</feature>
<dbReference type="EMBL" id="JABMCB010000154">
    <property type="protein sequence ID" value="NUU74619.1"/>
    <property type="molecule type" value="Genomic_DNA"/>
</dbReference>
<feature type="coiled-coil region" evidence="2">
    <location>
        <begin position="1099"/>
        <end position="1126"/>
    </location>
</feature>
<evidence type="ECO:0000313" key="5">
    <source>
        <dbReference type="EMBL" id="NUU74619.1"/>
    </source>
</evidence>
<dbReference type="InterPro" id="IPR058923">
    <property type="entry name" value="RCC1-like_dom"/>
</dbReference>
<organism evidence="5 6">
    <name type="scientific">Paenibacillus xylanilyticus</name>
    <dbReference type="NCBI Taxonomy" id="248903"/>
    <lineage>
        <taxon>Bacteria</taxon>
        <taxon>Bacillati</taxon>
        <taxon>Bacillota</taxon>
        <taxon>Bacilli</taxon>
        <taxon>Bacillales</taxon>
        <taxon>Paenibacillaceae</taxon>
        <taxon>Paenibacillus</taxon>
    </lineage>
</organism>
<gene>
    <name evidence="5" type="ORF">HP552_05115</name>
</gene>
<dbReference type="RefSeq" id="WP_175394522.1">
    <property type="nucleotide sequence ID" value="NZ_JABMCB010000154.1"/>
</dbReference>
<evidence type="ECO:0000256" key="2">
    <source>
        <dbReference type="SAM" id="Coils"/>
    </source>
</evidence>
<feature type="domain" description="RCC1-like" evidence="4">
    <location>
        <begin position="35"/>
        <end position="340"/>
    </location>
</feature>
<evidence type="ECO:0000259" key="4">
    <source>
        <dbReference type="Pfam" id="PF25390"/>
    </source>
</evidence>
<dbReference type="SUPFAM" id="SSF50985">
    <property type="entry name" value="RCC1/BLIP-II"/>
    <property type="match status" value="1"/>
</dbReference>
<dbReference type="Proteomes" id="UP000526125">
    <property type="component" value="Unassembled WGS sequence"/>
</dbReference>
<dbReference type="Gene3D" id="2.130.10.30">
    <property type="entry name" value="Regulator of chromosome condensation 1/beta-lactamase-inhibitor protein II"/>
    <property type="match status" value="2"/>
</dbReference>
<dbReference type="SUPFAM" id="SSF49265">
    <property type="entry name" value="Fibronectin type III"/>
    <property type="match status" value="1"/>
</dbReference>
<reference evidence="5 6" key="1">
    <citation type="submission" date="2020-05" db="EMBL/GenBank/DDBJ databases">
        <title>Genome Sequencing of Type Strains.</title>
        <authorList>
            <person name="Lemaire J.F."/>
            <person name="Inderbitzin P."/>
            <person name="Gregorio O.A."/>
            <person name="Collins S.B."/>
            <person name="Wespe N."/>
            <person name="Knight-Connoni V."/>
        </authorList>
    </citation>
    <scope>NUCLEOTIDE SEQUENCE [LARGE SCALE GENOMIC DNA]</scope>
    <source>
        <strain evidence="5 6">LMG 21957</strain>
    </source>
</reference>
<proteinExistence type="predicted"/>
<keyword evidence="1" id="KW-0677">Repeat</keyword>
<evidence type="ECO:0000256" key="1">
    <source>
        <dbReference type="ARBA" id="ARBA00022737"/>
    </source>
</evidence>
<comment type="caution">
    <text evidence="5">The sequence shown here is derived from an EMBL/GenBank/DDBJ whole genome shotgun (WGS) entry which is preliminary data.</text>
</comment>
<evidence type="ECO:0000313" key="6">
    <source>
        <dbReference type="Proteomes" id="UP000526125"/>
    </source>
</evidence>
<dbReference type="Gene3D" id="2.60.40.10">
    <property type="entry name" value="Immunoglobulins"/>
    <property type="match status" value="1"/>
</dbReference>
<dbReference type="PRINTS" id="PR00633">
    <property type="entry name" value="RCCNDNSATION"/>
</dbReference>
<dbReference type="InterPro" id="IPR036116">
    <property type="entry name" value="FN3_sf"/>
</dbReference>
<evidence type="ECO:0000256" key="3">
    <source>
        <dbReference type="SAM" id="SignalP"/>
    </source>
</evidence>
<dbReference type="Pfam" id="PF13540">
    <property type="entry name" value="RCC1_2"/>
    <property type="match status" value="1"/>
</dbReference>
<dbReference type="PANTHER" id="PTHR22872">
    <property type="entry name" value="BTK-BINDING PROTEIN-RELATED"/>
    <property type="match status" value="1"/>
</dbReference>
<feature type="coiled-coil region" evidence="2">
    <location>
        <begin position="1206"/>
        <end position="1233"/>
    </location>
</feature>
<feature type="chain" id="PRO_5039152613" description="RCC1-like domain-containing protein" evidence="3">
    <location>
        <begin position="27"/>
        <end position="1672"/>
    </location>
</feature>
<sequence length="1672" mass="184321">MKKRRFLKGMLSAVIAASMLSGSFIYPDKTSAASSFTGVKAALNYDTTLIQTSDNNWYGTGDNAEYQLATNERTNVLFFNQFGLDNIVDVAYGQDATLAVRSDGRVYAWGQSIGSSRLGNASRNDVNTPQLVEGISDVIQVASGISYSMALKSDGTVWTWGKMYWESEDGTKHIPKQVAGLTDVVQIVAGYRTPYAIKSDGTLWAWGSNDYGQVGNGDRTSVTAPVQVLTNVKKVVSHEFSTLALKNDGTVWGWGKTDYGQTGYGNSSGSILTYATSPHKFGTLNTGEDAQIHDVIDIAISSRSSLVVRSDGSVWGAGTSSSGTLADAKENTNPRPVLVNNSLNIKNIYMGSYHAVAIDHDGNVWGWGNSSVGQLGFKQNAVKVPVLLNVANQQLADPTFKVGQVKDNTIDVTITNPDYYTTLILEYRFNGSGWKTINSGDTITLSENGTLEARVTNPQGTSKVGTYLIKGIGSKPAKPEMTAKYSNNEMIILFTSPTSVDELKLEYRFKNGEWTTVNSGETVTFIENGLLEARVTNEYGVSSDINEFTISAIDDSVPAPPTFTLKDTSDKDGTTTLIINWPSDATKRQYRSEGNDYWADYGTSSGIYVQKDTTYYARATNQYGKYSEASYVIDFLYLEDNYASGIGKVFLAEVMKQQVYIDEAREFVANLALKDENRESLNARLDAVQEIVDQNDPMYKQKVQDATDAVIKAETSKTQSDVDAARDKVELIRGTVKDELSARLDAVQTWIDGDADYANKLLAAKKAVEDAESILDQFMIDAARASVSELKETDKKDLSDRLDVVQQRLDTFEKALAGVLQAERSLSQTDVDTARQLVSEMSQADQVNKNMLYTRLNAVQAELDKAHAQQVAEATAAVEKAEQSKLQVDVDAARLLVSSLRAGFERGNLDLRLHAVQTIINEEKDYANKVRSATIATENAEASLLQTELETARVLVAMLRDEDQVDLTARLDVVQGKIDYIDQYNLALAFVMRAEVTEIQDDVEKAWNFVNDLNPYDEATKRDKANLQNRLNTVQDKIVAEKAYQIQLAETKNAVAKAELSKSQVDVDTARSLVLKLRTRDQAALTARLDKIQTEINGDQEYTKQLEEAIEAVNKAESTKDQADLDHARDLVDKLKDKDQVDLSERLDNLQEIIDDSYEQTLKLATQAVEKAETSLLQEDVTAARNLIKALRAYDKATLGTRLDVVQELIDSNKNYQEKLQEAEDAVKKAESTVLQDDLDDARELVNSLLPVDQTAFQSRLDALQNIIDERDKYNNQLAEATNSVRVAELSRNQEDVDVARTQVAELKPEDQSKLNLRLDSVQSIIDFKLNLGPAKEAVFKAEESQLQTDLDTAKGLVDKLREGAWKSYLVEILNDVQLKITTVGESQDAINAAKEKLSAAESSKKQADLTKAKTAIDALPASMEKNALTESLAKLQAEVSLTKAVQNANLAVTRATSAKTWDTYYYALALVNPLPDSSKSDMLTKLEALKTKIDTTRTDDELIMDAETLVEFAETSLLENDYELASVAVGQLKTSSRKTQLNKRITAIKNGLVKQNLKMTRFEVKTQTKNTNTLVWDKVDGATGYKLERMLNGAVLKTYNLTTQSTYKDVGLELNTEYSYRITPKAGSILGEPKEIVASKFVVDLPPVPTLVSASVDEDGVLHVTGTGQDQ</sequence>
<dbReference type="InterPro" id="IPR051625">
    <property type="entry name" value="Signaling_Regulatory_Domain"/>
</dbReference>
<dbReference type="Pfam" id="PF25390">
    <property type="entry name" value="WD40_RLD"/>
    <property type="match status" value="1"/>
</dbReference>
<keyword evidence="6" id="KW-1185">Reference proteome</keyword>
<accession>A0A7Y6EUE8</accession>
<dbReference type="InterPro" id="IPR000408">
    <property type="entry name" value="Reg_chr_condens"/>
</dbReference>
<dbReference type="InterPro" id="IPR013783">
    <property type="entry name" value="Ig-like_fold"/>
</dbReference>
<keyword evidence="2" id="KW-0175">Coiled coil</keyword>
<dbReference type="InterPro" id="IPR009091">
    <property type="entry name" value="RCC1/BLIP-II"/>
</dbReference>
<dbReference type="PANTHER" id="PTHR22872:SF2">
    <property type="entry name" value="INHIBITOR OF BRUTON TYROSINE KINASE"/>
    <property type="match status" value="1"/>
</dbReference>
<name>A0A7Y6EUE8_9BACL</name>
<dbReference type="PROSITE" id="PS50012">
    <property type="entry name" value="RCC1_3"/>
    <property type="match status" value="5"/>
</dbReference>
<keyword evidence="3" id="KW-0732">Signal</keyword>